<organism evidence="3 4">
    <name type="scientific">Rhodoferax aquaticus</name>
    <dbReference type="NCBI Taxonomy" id="2527691"/>
    <lineage>
        <taxon>Bacteria</taxon>
        <taxon>Pseudomonadati</taxon>
        <taxon>Pseudomonadota</taxon>
        <taxon>Betaproteobacteria</taxon>
        <taxon>Burkholderiales</taxon>
        <taxon>Comamonadaceae</taxon>
        <taxon>Rhodoferax</taxon>
    </lineage>
</organism>
<dbReference type="Proteomes" id="UP000317365">
    <property type="component" value="Chromosome"/>
</dbReference>
<keyword evidence="1" id="KW-0378">Hydrolase</keyword>
<dbReference type="PANTHER" id="PTHR22946:SF9">
    <property type="entry name" value="POLYKETIDE TRANSFERASE AF380"/>
    <property type="match status" value="1"/>
</dbReference>
<proteinExistence type="predicted"/>
<evidence type="ECO:0000313" key="3">
    <source>
        <dbReference type="EMBL" id="QDL56870.1"/>
    </source>
</evidence>
<reference evidence="4" key="1">
    <citation type="submission" date="2019-02" db="EMBL/GenBank/DDBJ databases">
        <title>Complete genome sequence of Rhodoferax sp. Gr-4.</title>
        <authorList>
            <person name="Jin L."/>
        </authorList>
    </citation>
    <scope>NUCLEOTIDE SEQUENCE [LARGE SCALE GENOMIC DNA]</scope>
    <source>
        <strain evidence="4">Gr-4</strain>
    </source>
</reference>
<dbReference type="InterPro" id="IPR050261">
    <property type="entry name" value="FrsA_esterase"/>
</dbReference>
<dbReference type="InterPro" id="IPR002925">
    <property type="entry name" value="Dienelactn_hydro"/>
</dbReference>
<dbReference type="AlphaFoldDB" id="A0A515EW13"/>
<protein>
    <recommendedName>
        <fullName evidence="2">Dienelactone hydrolase domain-containing protein</fullName>
    </recommendedName>
</protein>
<reference evidence="4" key="2">
    <citation type="journal article" date="2020" name="Int. J. Syst. Evol. Microbiol.">
        <title>Genomic insights into a novel species Rhodoferax aquaticus sp. nov., isolated from freshwater.</title>
        <authorList>
            <person name="Li T."/>
            <person name="Zhuo Y."/>
            <person name="Jin C.Z."/>
            <person name="Wu X."/>
            <person name="Ko S.R."/>
            <person name="Jin F.J."/>
            <person name="Ahn C.Y."/>
            <person name="Oh H.M."/>
            <person name="Lee H.G."/>
            <person name="Jin L."/>
        </authorList>
    </citation>
    <scope>NUCLEOTIDE SEQUENCE [LARGE SCALE GENOMIC DNA]</scope>
    <source>
        <strain evidence="4">Gr-4</strain>
    </source>
</reference>
<dbReference type="Pfam" id="PF01738">
    <property type="entry name" value="DLH"/>
    <property type="match status" value="1"/>
</dbReference>
<dbReference type="PANTHER" id="PTHR22946">
    <property type="entry name" value="DIENELACTONE HYDROLASE DOMAIN-CONTAINING PROTEIN-RELATED"/>
    <property type="match status" value="1"/>
</dbReference>
<dbReference type="KEGG" id="rhg:EXZ61_18570"/>
<sequence length="375" mass="40009">MGALHAQTRAATPTATPEVLSVDMREEIVRTQATVTDLYGRRETKTLPITVYRPAGEGPFPLVVFNHGRAVAAMRAQQGRYRPDAAARYLVGKGFVVLVPNRIGYWETYGDFDPENNGSCASPRIEPMSLAASDQVLATVEFAKTLPYVDASRWLVVGQSVGGLTSVATVGRAPAGLLGGINFAGGTGGEPEAHPGQPCAPHAIARYWGGLAKNAKVPMLWLYWENDKYWGANVPKTWHQAWVDGGGQAVLATFGPSGDDGHGGLMTDMDHWVPAVDAFLIGLGFTAPAIPVRPVATAFADLTDATQVPVRSEFQAAYAKFLTLGVPRAFAVGNKGGYGYARGDYAMGRALGNCQRQGQKCALYVVDQDVVWTAP</sequence>
<dbReference type="InterPro" id="IPR029058">
    <property type="entry name" value="AB_hydrolase_fold"/>
</dbReference>
<evidence type="ECO:0000313" key="4">
    <source>
        <dbReference type="Proteomes" id="UP000317365"/>
    </source>
</evidence>
<evidence type="ECO:0000259" key="2">
    <source>
        <dbReference type="Pfam" id="PF01738"/>
    </source>
</evidence>
<dbReference type="Gene3D" id="3.40.50.1820">
    <property type="entry name" value="alpha/beta hydrolase"/>
    <property type="match status" value="1"/>
</dbReference>
<name>A0A515EW13_9BURK</name>
<gene>
    <name evidence="3" type="ORF">EXZ61_18570</name>
</gene>
<accession>A0A515EW13</accession>
<dbReference type="EMBL" id="CP036282">
    <property type="protein sequence ID" value="QDL56870.1"/>
    <property type="molecule type" value="Genomic_DNA"/>
</dbReference>
<dbReference type="GO" id="GO:0052689">
    <property type="term" value="F:carboxylic ester hydrolase activity"/>
    <property type="evidence" value="ECO:0007669"/>
    <property type="project" value="UniProtKB-ARBA"/>
</dbReference>
<feature type="domain" description="Dienelactone hydrolase" evidence="2">
    <location>
        <begin position="87"/>
        <end position="233"/>
    </location>
</feature>
<evidence type="ECO:0000256" key="1">
    <source>
        <dbReference type="ARBA" id="ARBA00022801"/>
    </source>
</evidence>
<dbReference type="SUPFAM" id="SSF53474">
    <property type="entry name" value="alpha/beta-Hydrolases"/>
    <property type="match status" value="1"/>
</dbReference>
<keyword evidence="4" id="KW-1185">Reference proteome</keyword>